<evidence type="ECO:0000313" key="3">
    <source>
        <dbReference type="EMBL" id="EFX79635.1"/>
    </source>
</evidence>
<organism evidence="3 4">
    <name type="scientific">Daphnia pulex</name>
    <name type="common">Water flea</name>
    <dbReference type="NCBI Taxonomy" id="6669"/>
    <lineage>
        <taxon>Eukaryota</taxon>
        <taxon>Metazoa</taxon>
        <taxon>Ecdysozoa</taxon>
        <taxon>Arthropoda</taxon>
        <taxon>Crustacea</taxon>
        <taxon>Branchiopoda</taxon>
        <taxon>Diplostraca</taxon>
        <taxon>Cladocera</taxon>
        <taxon>Anomopoda</taxon>
        <taxon>Daphniidae</taxon>
        <taxon>Daphnia</taxon>
    </lineage>
</organism>
<gene>
    <name evidence="3" type="ORF">DAPPUDRAFT_244766</name>
</gene>
<name>E9GLS4_DAPPU</name>
<dbReference type="AlphaFoldDB" id="E9GLS4"/>
<evidence type="ECO:0000256" key="2">
    <source>
        <dbReference type="SAM" id="MobiDB-lite"/>
    </source>
</evidence>
<sequence length="281" mass="32822">MEKDLEKTSRNRSISGGESNNNEELVSMDVEEESEASTASSLNQQQQQQRKLWRSKSTVRSQESSLEAATAVTNDELKELKQWFQWEKSLSIDAAIHQERLVWQRQQRGTRCGTVAENERLKERVQVLGHENYELTRMLKNERIRNRDEDASQRRCLRQAAAKARLETRAARRLQVMEAAAVQQAQLQIKQLEETIDDKDKSIAKLEAEKYYLGERVFELTGVEEGFWSDEILASRRRRRRHGRLHRVEFSHNLSGVTCKLPVSFSFPHMCAQFMHCQMRD</sequence>
<feature type="compositionally biased region" description="Polar residues" evidence="2">
    <location>
        <begin position="55"/>
        <end position="64"/>
    </location>
</feature>
<reference evidence="3 4" key="1">
    <citation type="journal article" date="2011" name="Science">
        <title>The ecoresponsive genome of Daphnia pulex.</title>
        <authorList>
            <person name="Colbourne J.K."/>
            <person name="Pfrender M.E."/>
            <person name="Gilbert D."/>
            <person name="Thomas W.K."/>
            <person name="Tucker A."/>
            <person name="Oakley T.H."/>
            <person name="Tokishita S."/>
            <person name="Aerts A."/>
            <person name="Arnold G.J."/>
            <person name="Basu M.K."/>
            <person name="Bauer D.J."/>
            <person name="Caceres C.E."/>
            <person name="Carmel L."/>
            <person name="Casola C."/>
            <person name="Choi J.H."/>
            <person name="Detter J.C."/>
            <person name="Dong Q."/>
            <person name="Dusheyko S."/>
            <person name="Eads B.D."/>
            <person name="Frohlich T."/>
            <person name="Geiler-Samerotte K.A."/>
            <person name="Gerlach D."/>
            <person name="Hatcher P."/>
            <person name="Jogdeo S."/>
            <person name="Krijgsveld J."/>
            <person name="Kriventseva E.V."/>
            <person name="Kultz D."/>
            <person name="Laforsch C."/>
            <person name="Lindquist E."/>
            <person name="Lopez J."/>
            <person name="Manak J.R."/>
            <person name="Muller J."/>
            <person name="Pangilinan J."/>
            <person name="Patwardhan R.P."/>
            <person name="Pitluck S."/>
            <person name="Pritham E.J."/>
            <person name="Rechtsteiner A."/>
            <person name="Rho M."/>
            <person name="Rogozin I.B."/>
            <person name="Sakarya O."/>
            <person name="Salamov A."/>
            <person name="Schaack S."/>
            <person name="Shapiro H."/>
            <person name="Shiga Y."/>
            <person name="Skalitzky C."/>
            <person name="Smith Z."/>
            <person name="Souvorov A."/>
            <person name="Sung W."/>
            <person name="Tang Z."/>
            <person name="Tsuchiya D."/>
            <person name="Tu H."/>
            <person name="Vos H."/>
            <person name="Wang M."/>
            <person name="Wolf Y.I."/>
            <person name="Yamagata H."/>
            <person name="Yamada T."/>
            <person name="Ye Y."/>
            <person name="Shaw J.R."/>
            <person name="Andrews J."/>
            <person name="Crease T.J."/>
            <person name="Tang H."/>
            <person name="Lucas S.M."/>
            <person name="Robertson H.M."/>
            <person name="Bork P."/>
            <person name="Koonin E.V."/>
            <person name="Zdobnov E.M."/>
            <person name="Grigoriev I.V."/>
            <person name="Lynch M."/>
            <person name="Boore J.L."/>
        </authorList>
    </citation>
    <scope>NUCLEOTIDE SEQUENCE [LARGE SCALE GENOMIC DNA]</scope>
</reference>
<feature type="coiled-coil region" evidence="1">
    <location>
        <begin position="182"/>
        <end position="209"/>
    </location>
</feature>
<feature type="compositionally biased region" description="Polar residues" evidence="2">
    <location>
        <begin position="11"/>
        <end position="24"/>
    </location>
</feature>
<protein>
    <submittedName>
        <fullName evidence="3">Uncharacterized protein</fullName>
    </submittedName>
</protein>
<dbReference type="Proteomes" id="UP000000305">
    <property type="component" value="Unassembled WGS sequence"/>
</dbReference>
<evidence type="ECO:0000313" key="4">
    <source>
        <dbReference type="Proteomes" id="UP000000305"/>
    </source>
</evidence>
<feature type="region of interest" description="Disordered" evidence="2">
    <location>
        <begin position="1"/>
        <end position="64"/>
    </location>
</feature>
<dbReference type="EMBL" id="GL732551">
    <property type="protein sequence ID" value="EFX79635.1"/>
    <property type="molecule type" value="Genomic_DNA"/>
</dbReference>
<proteinExistence type="predicted"/>
<keyword evidence="4" id="KW-1185">Reference proteome</keyword>
<dbReference type="KEGG" id="dpx:DAPPUDRAFT_244766"/>
<feature type="compositionally biased region" description="Low complexity" evidence="2">
    <location>
        <begin position="36"/>
        <end position="49"/>
    </location>
</feature>
<dbReference type="InParanoid" id="E9GLS4"/>
<accession>E9GLS4</accession>
<dbReference type="HOGENOM" id="CLU_991310_0_0_1"/>
<keyword evidence="1" id="KW-0175">Coiled coil</keyword>
<evidence type="ECO:0000256" key="1">
    <source>
        <dbReference type="SAM" id="Coils"/>
    </source>
</evidence>